<reference evidence="1 2" key="1">
    <citation type="submission" date="2020-09" db="EMBL/GenBank/DDBJ databases">
        <title>Pedobacter sp. SW-16 isolated from soil near Yeocheon.</title>
        <authorList>
            <person name="Im H.S."/>
            <person name="Joung Y."/>
            <person name="Lee S.-S."/>
        </authorList>
    </citation>
    <scope>NUCLEOTIDE SEQUENCE [LARGE SCALE GENOMIC DNA]</scope>
    <source>
        <strain evidence="1 2">SW-16</strain>
    </source>
</reference>
<sequence>MPTSNIIAEKYPNLYLVYLQHLELYYATSANQQEYIINTDGDIIYELPKSSHSANYWTHFSGRSLDKLEIEFNNKINYWIETKFAGSGASAKIFSYKNAQLVCLLENDLILNATPLSPVKLLLHIAIDKSAPFSLTRICIYDTQKNECKEILTTNYKEDPFFVHRVFGLNYLFSVFIEKVNDKTGDYDHEIFWLYSHEGERLVNFDTTIGQNGEKTWFEPGKRGLGITYKVLDKPFKLSSSWYHSNYDVCNVLLDCAGNCFGDFYHIAGQFPSVIGKSSTRYPKYLDKRLLCLGLPDHETSLPYLVIIDENNNQIRTKYQYPWIFAFSSNAIIKDKKIFGKTCLAVINNDNDVKLIDLDGNEIKNVRPIKFKSMTVNYAKLFTLQVK</sequence>
<keyword evidence="2" id="KW-1185">Reference proteome</keyword>
<organism evidence="1 2">
    <name type="scientific">Pedobacter riviphilus</name>
    <dbReference type="NCBI Taxonomy" id="2766984"/>
    <lineage>
        <taxon>Bacteria</taxon>
        <taxon>Pseudomonadati</taxon>
        <taxon>Bacteroidota</taxon>
        <taxon>Sphingobacteriia</taxon>
        <taxon>Sphingobacteriales</taxon>
        <taxon>Sphingobacteriaceae</taxon>
        <taxon>Pedobacter</taxon>
    </lineage>
</organism>
<dbReference type="Proteomes" id="UP000516439">
    <property type="component" value="Chromosome"/>
</dbReference>
<dbReference type="RefSeq" id="WP_190327225.1">
    <property type="nucleotide sequence ID" value="NZ_CP061171.1"/>
</dbReference>
<gene>
    <name evidence="1" type="ORF">H9N25_21830</name>
</gene>
<evidence type="ECO:0000313" key="2">
    <source>
        <dbReference type="Proteomes" id="UP000516439"/>
    </source>
</evidence>
<accession>A0ABX6TG74</accession>
<evidence type="ECO:0008006" key="3">
    <source>
        <dbReference type="Google" id="ProtNLM"/>
    </source>
</evidence>
<evidence type="ECO:0000313" key="1">
    <source>
        <dbReference type="EMBL" id="QNR84509.1"/>
    </source>
</evidence>
<proteinExistence type="predicted"/>
<name>A0ABX6TG74_9SPHI</name>
<protein>
    <recommendedName>
        <fullName evidence="3">TolB-like 6-blade propeller-like</fullName>
    </recommendedName>
</protein>
<dbReference type="EMBL" id="CP061171">
    <property type="protein sequence ID" value="QNR84509.1"/>
    <property type="molecule type" value="Genomic_DNA"/>
</dbReference>